<proteinExistence type="predicted"/>
<dbReference type="Proteomes" id="UP000435036">
    <property type="component" value="Unassembled WGS sequence"/>
</dbReference>
<reference evidence="5 6" key="1">
    <citation type="submission" date="2019-12" db="EMBL/GenBank/DDBJ databases">
        <authorList>
            <person name="Dong K."/>
        </authorList>
    </citation>
    <scope>NUCLEOTIDE SEQUENCE [LARGE SCALE GENOMIC DNA]</scope>
    <source>
        <strain evidence="5 6">JCM 31225</strain>
    </source>
</reference>
<dbReference type="SMART" id="SM00354">
    <property type="entry name" value="HTH_LACI"/>
    <property type="match status" value="1"/>
</dbReference>
<dbReference type="EMBL" id="WSQA01000017">
    <property type="protein sequence ID" value="MVZ63945.1"/>
    <property type="molecule type" value="Genomic_DNA"/>
</dbReference>
<keyword evidence="1" id="KW-0805">Transcription regulation</keyword>
<dbReference type="OrthoDB" id="9803256at2"/>
<dbReference type="Gene3D" id="3.40.50.2300">
    <property type="match status" value="2"/>
</dbReference>
<dbReference type="CDD" id="cd01392">
    <property type="entry name" value="HTH_LacI"/>
    <property type="match status" value="1"/>
</dbReference>
<dbReference type="InterPro" id="IPR028082">
    <property type="entry name" value="Peripla_BP_I"/>
</dbReference>
<dbReference type="GO" id="GO:0000976">
    <property type="term" value="F:transcription cis-regulatory region binding"/>
    <property type="evidence" value="ECO:0007669"/>
    <property type="project" value="TreeGrafter"/>
</dbReference>
<comment type="caution">
    <text evidence="5">The sequence shown here is derived from an EMBL/GenBank/DDBJ whole genome shotgun (WGS) entry which is preliminary data.</text>
</comment>
<dbReference type="RefSeq" id="WP_160370659.1">
    <property type="nucleotide sequence ID" value="NZ_WSQA01000017.1"/>
</dbReference>
<keyword evidence="2" id="KW-0238">DNA-binding</keyword>
<dbReference type="SUPFAM" id="SSF53822">
    <property type="entry name" value="Periplasmic binding protein-like I"/>
    <property type="match status" value="1"/>
</dbReference>
<dbReference type="Pfam" id="PF00356">
    <property type="entry name" value="LacI"/>
    <property type="match status" value="1"/>
</dbReference>
<accession>A0A6N8L2I4</accession>
<dbReference type="InterPro" id="IPR010982">
    <property type="entry name" value="Lambda_DNA-bd_dom_sf"/>
</dbReference>
<dbReference type="Gene3D" id="1.10.260.40">
    <property type="entry name" value="lambda repressor-like DNA-binding domains"/>
    <property type="match status" value="1"/>
</dbReference>
<keyword evidence="3" id="KW-0804">Transcription</keyword>
<dbReference type="PANTHER" id="PTHR30146">
    <property type="entry name" value="LACI-RELATED TRANSCRIPTIONAL REPRESSOR"/>
    <property type="match status" value="1"/>
</dbReference>
<dbReference type="InterPro" id="IPR000843">
    <property type="entry name" value="HTH_LacI"/>
</dbReference>
<evidence type="ECO:0000256" key="3">
    <source>
        <dbReference type="ARBA" id="ARBA00023163"/>
    </source>
</evidence>
<dbReference type="SUPFAM" id="SSF47413">
    <property type="entry name" value="lambda repressor-like DNA-binding domains"/>
    <property type="match status" value="1"/>
</dbReference>
<dbReference type="Pfam" id="PF00532">
    <property type="entry name" value="Peripla_BP_1"/>
    <property type="match status" value="1"/>
</dbReference>
<organism evidence="5 6">
    <name type="scientific">Sphingobacterium humi</name>
    <dbReference type="NCBI Taxonomy" id="1796905"/>
    <lineage>
        <taxon>Bacteria</taxon>
        <taxon>Pseudomonadati</taxon>
        <taxon>Bacteroidota</taxon>
        <taxon>Sphingobacteriia</taxon>
        <taxon>Sphingobacteriales</taxon>
        <taxon>Sphingobacteriaceae</taxon>
        <taxon>Sphingobacterium</taxon>
    </lineage>
</organism>
<name>A0A6N8L2I4_9SPHI</name>
<dbReference type="GO" id="GO:0003700">
    <property type="term" value="F:DNA-binding transcription factor activity"/>
    <property type="evidence" value="ECO:0007669"/>
    <property type="project" value="TreeGrafter"/>
</dbReference>
<protein>
    <submittedName>
        <fullName evidence="5">Substrate-binding domain-containing protein</fullName>
    </submittedName>
</protein>
<evidence type="ECO:0000313" key="5">
    <source>
        <dbReference type="EMBL" id="MVZ63945.1"/>
    </source>
</evidence>
<dbReference type="PROSITE" id="PS50932">
    <property type="entry name" value="HTH_LACI_2"/>
    <property type="match status" value="1"/>
</dbReference>
<feature type="domain" description="HTH lacI-type" evidence="4">
    <location>
        <begin position="6"/>
        <end position="58"/>
    </location>
</feature>
<dbReference type="AlphaFoldDB" id="A0A6N8L2I4"/>
<evidence type="ECO:0000256" key="2">
    <source>
        <dbReference type="ARBA" id="ARBA00023125"/>
    </source>
</evidence>
<keyword evidence="6" id="KW-1185">Reference proteome</keyword>
<dbReference type="CDD" id="cd06267">
    <property type="entry name" value="PBP1_LacI_sugar_binding-like"/>
    <property type="match status" value="1"/>
</dbReference>
<gene>
    <name evidence="5" type="ORF">GQF63_18130</name>
</gene>
<dbReference type="InterPro" id="IPR001761">
    <property type="entry name" value="Peripla_BP/Lac1_sug-bd_dom"/>
</dbReference>
<sequence>MAKIDIIQLARVLNLSKSTVSRAFRDSSDINPKTKERILKVAKELNYQPNHYASNLREQKSKTIAIVIPELANNYFTQIIQGAEKEAKKQGYHILIFVTDDDISKERDFIRSLASGRVDGVIMSASGESTDHSYLERINYEHLPIVLFDRIYDDIHLPKVVTDDYQSSFAATEHLIQNGCQRIAYLVINKELSIGKTRMQGYEDALKKYKIPLRKRLIIDCSNSYEENSGIIEEAIRKQQPDGILASVERLAFSTYYVCRRMGIQIPETLKVIAFSSLEIAGLMHPPLSVVRQPAVQIGEKAAATLLKQLAGDSLSEEERFITMQSDLVIRESSKAKA</sequence>
<dbReference type="PANTHER" id="PTHR30146:SF109">
    <property type="entry name" value="HTH-TYPE TRANSCRIPTIONAL REGULATOR GALS"/>
    <property type="match status" value="1"/>
</dbReference>
<evidence type="ECO:0000259" key="4">
    <source>
        <dbReference type="PROSITE" id="PS50932"/>
    </source>
</evidence>
<evidence type="ECO:0000256" key="1">
    <source>
        <dbReference type="ARBA" id="ARBA00023015"/>
    </source>
</evidence>
<evidence type="ECO:0000313" key="6">
    <source>
        <dbReference type="Proteomes" id="UP000435036"/>
    </source>
</evidence>